<proteinExistence type="predicted"/>
<dbReference type="InterPro" id="IPR006353">
    <property type="entry name" value="HAD-SF_hydro_IIA_CECR5"/>
</dbReference>
<reference evidence="1" key="2">
    <citation type="submission" date="2023-05" db="EMBL/GenBank/DDBJ databases">
        <authorList>
            <consortium name="Lawrence Berkeley National Laboratory"/>
            <person name="Steindorff A."/>
            <person name="Hensen N."/>
            <person name="Bonometti L."/>
            <person name="Westerberg I."/>
            <person name="Brannstrom I.O."/>
            <person name="Guillou S."/>
            <person name="Cros-Aarteil S."/>
            <person name="Calhoun S."/>
            <person name="Haridas S."/>
            <person name="Kuo A."/>
            <person name="Mondo S."/>
            <person name="Pangilinan J."/>
            <person name="Riley R."/>
            <person name="Labutti K."/>
            <person name="Andreopoulos B."/>
            <person name="Lipzen A."/>
            <person name="Chen C."/>
            <person name="Yanf M."/>
            <person name="Daum C."/>
            <person name="Ng V."/>
            <person name="Clum A."/>
            <person name="Ohm R."/>
            <person name="Martin F."/>
            <person name="Silar P."/>
            <person name="Natvig D."/>
            <person name="Lalanne C."/>
            <person name="Gautier V."/>
            <person name="Ament-Velasquez S.L."/>
            <person name="Kruys A."/>
            <person name="Hutchinson M.I."/>
            <person name="Powell A.J."/>
            <person name="Barry K."/>
            <person name="Miller A.N."/>
            <person name="Grigoriev I.V."/>
            <person name="Debuchy R."/>
            <person name="Gladieux P."/>
            <person name="Thoren M.H."/>
            <person name="Johannesson H."/>
        </authorList>
    </citation>
    <scope>NUCLEOTIDE SEQUENCE</scope>
    <source>
        <strain evidence="1">CBS 508.74</strain>
    </source>
</reference>
<evidence type="ECO:0000313" key="2">
    <source>
        <dbReference type="Proteomes" id="UP001302812"/>
    </source>
</evidence>
<dbReference type="PANTHER" id="PTHR14269">
    <property type="entry name" value="CDP-DIACYLGLYCEROL--GLYCEROL-3-PHOSPHATE 3-PHOSPHATIDYLTRANSFERASE-RELATED"/>
    <property type="match status" value="1"/>
</dbReference>
<dbReference type="InterPro" id="IPR050324">
    <property type="entry name" value="CDP-alcohol_PTase-I"/>
</dbReference>
<dbReference type="GeneID" id="89936902"/>
<dbReference type="AlphaFoldDB" id="A0AAN6QIE8"/>
<organism evidence="1 2">
    <name type="scientific">Canariomyces notabilis</name>
    <dbReference type="NCBI Taxonomy" id="2074819"/>
    <lineage>
        <taxon>Eukaryota</taxon>
        <taxon>Fungi</taxon>
        <taxon>Dikarya</taxon>
        <taxon>Ascomycota</taxon>
        <taxon>Pezizomycotina</taxon>
        <taxon>Sordariomycetes</taxon>
        <taxon>Sordariomycetidae</taxon>
        <taxon>Sordariales</taxon>
        <taxon>Chaetomiaceae</taxon>
        <taxon>Canariomyces</taxon>
    </lineage>
</organism>
<dbReference type="NCBIfam" id="TIGR01460">
    <property type="entry name" value="HAD-SF-IIA"/>
    <property type="match status" value="1"/>
</dbReference>
<dbReference type="Pfam" id="PF13242">
    <property type="entry name" value="Hydrolase_like"/>
    <property type="match status" value="1"/>
</dbReference>
<dbReference type="Pfam" id="PF13344">
    <property type="entry name" value="Hydrolase_6"/>
    <property type="match status" value="1"/>
</dbReference>
<keyword evidence="2" id="KW-1185">Reference proteome</keyword>
<dbReference type="Proteomes" id="UP001302812">
    <property type="component" value="Unassembled WGS sequence"/>
</dbReference>
<dbReference type="SUPFAM" id="SSF56784">
    <property type="entry name" value="HAD-like"/>
    <property type="match status" value="1"/>
</dbReference>
<dbReference type="PANTHER" id="PTHR14269:SF57">
    <property type="entry name" value="SUPERFAMILY HYDROLASE, PUTATIVE (AFU_ORTHOLOGUE AFUA_2G02580)-RELATED"/>
    <property type="match status" value="1"/>
</dbReference>
<evidence type="ECO:0000313" key="1">
    <source>
        <dbReference type="EMBL" id="KAK4108800.1"/>
    </source>
</evidence>
<dbReference type="RefSeq" id="XP_064666370.1">
    <property type="nucleotide sequence ID" value="XM_064812777.1"/>
</dbReference>
<dbReference type="InterPro" id="IPR006357">
    <property type="entry name" value="HAD-SF_hydro_IIA"/>
</dbReference>
<dbReference type="GO" id="GO:0046474">
    <property type="term" value="P:glycerophospholipid biosynthetic process"/>
    <property type="evidence" value="ECO:0007669"/>
    <property type="project" value="TreeGrafter"/>
</dbReference>
<dbReference type="EMBL" id="MU853360">
    <property type="protein sequence ID" value="KAK4108800.1"/>
    <property type="molecule type" value="Genomic_DNA"/>
</dbReference>
<dbReference type="InterPro" id="IPR023214">
    <property type="entry name" value="HAD_sf"/>
</dbReference>
<dbReference type="NCBIfam" id="TIGR01456">
    <property type="entry name" value="CECR5"/>
    <property type="match status" value="1"/>
</dbReference>
<name>A0AAN6QIE8_9PEZI</name>
<reference evidence="1" key="1">
    <citation type="journal article" date="2023" name="Mol. Phylogenet. Evol.">
        <title>Genome-scale phylogeny and comparative genomics of the fungal order Sordariales.</title>
        <authorList>
            <person name="Hensen N."/>
            <person name="Bonometti L."/>
            <person name="Westerberg I."/>
            <person name="Brannstrom I.O."/>
            <person name="Guillou S."/>
            <person name="Cros-Aarteil S."/>
            <person name="Calhoun S."/>
            <person name="Haridas S."/>
            <person name="Kuo A."/>
            <person name="Mondo S."/>
            <person name="Pangilinan J."/>
            <person name="Riley R."/>
            <person name="LaButti K."/>
            <person name="Andreopoulos B."/>
            <person name="Lipzen A."/>
            <person name="Chen C."/>
            <person name="Yan M."/>
            <person name="Daum C."/>
            <person name="Ng V."/>
            <person name="Clum A."/>
            <person name="Steindorff A."/>
            <person name="Ohm R.A."/>
            <person name="Martin F."/>
            <person name="Silar P."/>
            <person name="Natvig D.O."/>
            <person name="Lalanne C."/>
            <person name="Gautier V."/>
            <person name="Ament-Velasquez S.L."/>
            <person name="Kruys A."/>
            <person name="Hutchinson M.I."/>
            <person name="Powell A.J."/>
            <person name="Barry K."/>
            <person name="Miller A.N."/>
            <person name="Grigoriev I.V."/>
            <person name="Debuchy R."/>
            <person name="Gladieux P."/>
            <person name="Hiltunen Thoren M."/>
            <person name="Johannesson H."/>
        </authorList>
    </citation>
    <scope>NUCLEOTIDE SEQUENCE</scope>
    <source>
        <strain evidence="1">CBS 508.74</strain>
    </source>
</reference>
<keyword evidence="1" id="KW-0378">Hydrolase</keyword>
<gene>
    <name evidence="1" type="ORF">N656DRAFT_739112</name>
</gene>
<protein>
    <submittedName>
        <fullName evidence="1">HAD-superfamily hydrolase</fullName>
    </submittedName>
</protein>
<accession>A0AAN6QIE8</accession>
<sequence length="465" mass="50829">MAGVLTPFCSCLRGLTTSSGPRRAAIAALSSRRVAYYHIAARRTFAWSAARKHQLQICSGGGFKNEASPGEVEPPSFGFAFDIDGVLLHVAKPIPGAPAVLNFLNEHNIPFILLTNGGGKHENERVEDLKQKLGVQHLSTDNFIQSHTPFRELVDGPDGLRDKTVLVTGSDPAKSREIFQQYGFRNVVTPWDIYAAYPAVFPFETVLSSSGPTALPTQPLPKPIYTGTNAASPNVDLTGHLKIDAMFVTNDPREWALDIQLLCDLLLSHRGYLGTHSPKNGDASLPNGGWQQDGQPRLYFSNADLVWSTGFHLPRFGQGAFQAALRGVWSRITGGHELECTVMGKPHGATYRFAERVLARHRRDTLRALGHYHDETEKGIGPLKTVYMVGDNPESDIAGANTYASESGTEWVSVLVKTGVYAPERGGKLEGRFEPRVIVDDVSAALRWALAREGYKYARPDLGGK</sequence>
<dbReference type="InterPro" id="IPR036412">
    <property type="entry name" value="HAD-like_sf"/>
</dbReference>
<dbReference type="GO" id="GO:0005739">
    <property type="term" value="C:mitochondrion"/>
    <property type="evidence" value="ECO:0007669"/>
    <property type="project" value="TreeGrafter"/>
</dbReference>
<dbReference type="Gene3D" id="3.40.50.1000">
    <property type="entry name" value="HAD superfamily/HAD-like"/>
    <property type="match status" value="2"/>
</dbReference>
<comment type="caution">
    <text evidence="1">The sequence shown here is derived from an EMBL/GenBank/DDBJ whole genome shotgun (WGS) entry which is preliminary data.</text>
</comment>
<dbReference type="GO" id="GO:0016787">
    <property type="term" value="F:hydrolase activity"/>
    <property type="evidence" value="ECO:0007669"/>
    <property type="project" value="UniProtKB-KW"/>
</dbReference>